<keyword evidence="2" id="KW-1185">Reference proteome</keyword>
<gene>
    <name evidence="1" type="ORF">GDO54_018015</name>
</gene>
<proteinExistence type="predicted"/>
<evidence type="ECO:0000313" key="1">
    <source>
        <dbReference type="EMBL" id="DBA21360.1"/>
    </source>
</evidence>
<sequence>MSYYFCLEIRKPHTDFVHTGITRKILISLQQKAYHKIEYSDPFSAGLDLVGLLLPPLEMLQRLILCLVNSWDIHSQRRAGHPNHRYIEVDGR</sequence>
<protein>
    <submittedName>
        <fullName evidence="1">Uncharacterized protein</fullName>
    </submittedName>
</protein>
<organism evidence="1 2">
    <name type="scientific">Pyxicephalus adspersus</name>
    <name type="common">African bullfrog</name>
    <dbReference type="NCBI Taxonomy" id="30357"/>
    <lineage>
        <taxon>Eukaryota</taxon>
        <taxon>Metazoa</taxon>
        <taxon>Chordata</taxon>
        <taxon>Craniata</taxon>
        <taxon>Vertebrata</taxon>
        <taxon>Euteleostomi</taxon>
        <taxon>Amphibia</taxon>
        <taxon>Batrachia</taxon>
        <taxon>Anura</taxon>
        <taxon>Neobatrachia</taxon>
        <taxon>Ranoidea</taxon>
        <taxon>Pyxicephalidae</taxon>
        <taxon>Pyxicephalinae</taxon>
        <taxon>Pyxicephalus</taxon>
    </lineage>
</organism>
<dbReference type="Proteomes" id="UP001181693">
    <property type="component" value="Unassembled WGS sequence"/>
</dbReference>
<reference evidence="1" key="1">
    <citation type="thesis" date="2020" institute="ProQuest LLC" country="789 East Eisenhower Parkway, Ann Arbor, MI, USA">
        <title>Comparative Genomics and Chromosome Evolution.</title>
        <authorList>
            <person name="Mudd A.B."/>
        </authorList>
    </citation>
    <scope>NUCLEOTIDE SEQUENCE</scope>
    <source>
        <strain evidence="1">1538</strain>
        <tissue evidence="1">Blood</tissue>
    </source>
</reference>
<dbReference type="AlphaFoldDB" id="A0AAV3ADL6"/>
<dbReference type="EMBL" id="DYDO01000007">
    <property type="protein sequence ID" value="DBA21360.1"/>
    <property type="molecule type" value="Genomic_DNA"/>
</dbReference>
<name>A0AAV3ADL6_PYXAD</name>
<evidence type="ECO:0000313" key="2">
    <source>
        <dbReference type="Proteomes" id="UP001181693"/>
    </source>
</evidence>
<accession>A0AAV3ADL6</accession>
<comment type="caution">
    <text evidence="1">The sequence shown here is derived from an EMBL/GenBank/DDBJ whole genome shotgun (WGS) entry which is preliminary data.</text>
</comment>